<organism evidence="1 2">
    <name type="scientific">Thermobifida cellulosilytica TB100</name>
    <dbReference type="NCBI Taxonomy" id="665004"/>
    <lineage>
        <taxon>Bacteria</taxon>
        <taxon>Bacillati</taxon>
        <taxon>Actinomycetota</taxon>
        <taxon>Actinomycetes</taxon>
        <taxon>Streptosporangiales</taxon>
        <taxon>Nocardiopsidaceae</taxon>
        <taxon>Thermobifida</taxon>
    </lineage>
</organism>
<reference evidence="2" key="1">
    <citation type="journal article" date="2017" name="Acta Aliment.">
        <title>Plant polysaccharide degrading enzyme system of Thermpbifida cellulosilytica TB100 revealed by de novo genome project data.</title>
        <authorList>
            <person name="Toth A."/>
            <person name="Baka E."/>
            <person name="Luzics S."/>
            <person name="Bata-Vidacs I."/>
            <person name="Nagy I."/>
            <person name="Balint B."/>
            <person name="Herceg R."/>
            <person name="Olasz F."/>
            <person name="Wilk T."/>
            <person name="Nagy T."/>
            <person name="Kriszt B."/>
            <person name="Nagy I."/>
            <person name="Kukolya J."/>
        </authorList>
    </citation>
    <scope>NUCLEOTIDE SEQUENCE [LARGE SCALE GENOMIC DNA]</scope>
    <source>
        <strain evidence="2">TB100</strain>
    </source>
</reference>
<dbReference type="Proteomes" id="UP000074382">
    <property type="component" value="Unassembled WGS sequence"/>
</dbReference>
<evidence type="ECO:0000313" key="1">
    <source>
        <dbReference type="EMBL" id="KUP96306.1"/>
    </source>
</evidence>
<accession>A0A147KG76</accession>
<name>A0A147KG76_THECS</name>
<sequence>MAESLLAFLVALVSALLPFLNIEVYLLGVAALTDGGWLLAAAAAAGAGQTLGKLAYYLVGRGVLTVPWLQRRSRTPGRWSARIARWRERAEEHPVWAAGLLAVSSLTSVPPFMVVSVLAGTVRMPVAVFLAVTMATRTARFAVLVCVPGAAAALL</sequence>
<protein>
    <submittedName>
        <fullName evidence="1">Membrane protein</fullName>
    </submittedName>
</protein>
<evidence type="ECO:0000313" key="2">
    <source>
        <dbReference type="Proteomes" id="UP000074382"/>
    </source>
</evidence>
<gene>
    <name evidence="1" type="ORF">AC529_12780</name>
</gene>
<dbReference type="PATRIC" id="fig|665004.4.peg.374"/>
<dbReference type="RefSeq" id="WP_068753164.1">
    <property type="nucleotide sequence ID" value="NZ_KQ950180.1"/>
</dbReference>
<dbReference type="OrthoDB" id="3700600at2"/>
<dbReference type="STRING" id="665004.AC529_12780"/>
<proteinExistence type="predicted"/>
<comment type="caution">
    <text evidence="1">The sequence shown here is derived from an EMBL/GenBank/DDBJ whole genome shotgun (WGS) entry which is preliminary data.</text>
</comment>
<dbReference type="EMBL" id="LGEM01000094">
    <property type="protein sequence ID" value="KUP96306.1"/>
    <property type="molecule type" value="Genomic_DNA"/>
</dbReference>
<keyword evidence="2" id="KW-1185">Reference proteome</keyword>
<dbReference type="AlphaFoldDB" id="A0A147KG76"/>